<evidence type="ECO:0000256" key="4">
    <source>
        <dbReference type="ARBA" id="ARBA00006388"/>
    </source>
</evidence>
<keyword evidence="17 20" id="KW-0234">DNA repair</keyword>
<keyword evidence="25" id="KW-1185">Reference proteome</keyword>
<dbReference type="InterPro" id="IPR013083">
    <property type="entry name" value="Znf_RING/FYVE/PHD"/>
</dbReference>
<feature type="region of interest" description="Disordered" evidence="21">
    <location>
        <begin position="302"/>
        <end position="325"/>
    </location>
</feature>
<evidence type="ECO:0000256" key="14">
    <source>
        <dbReference type="ARBA" id="ARBA00023110"/>
    </source>
</evidence>
<dbReference type="GO" id="GO:0015297">
    <property type="term" value="F:antiporter activity"/>
    <property type="evidence" value="ECO:0007669"/>
    <property type="project" value="InterPro"/>
</dbReference>
<dbReference type="PROSITE" id="PS50082">
    <property type="entry name" value="WD_REPEATS_2"/>
    <property type="match status" value="2"/>
</dbReference>
<feature type="transmembrane region" description="Helical" evidence="22">
    <location>
        <begin position="158"/>
        <end position="178"/>
    </location>
</feature>
<feature type="transmembrane region" description="Helical" evidence="22">
    <location>
        <begin position="198"/>
        <end position="218"/>
    </location>
</feature>
<feature type="transmembrane region" description="Helical" evidence="22">
    <location>
        <begin position="36"/>
        <end position="61"/>
    </location>
</feature>
<dbReference type="eggNOG" id="KOG0289">
    <property type="taxonomic scope" value="Eukaryota"/>
</dbReference>
<dbReference type="InterPro" id="IPR001680">
    <property type="entry name" value="WD40_rpt"/>
</dbReference>
<feature type="transmembrane region" description="Helical" evidence="22">
    <location>
        <begin position="471"/>
        <end position="494"/>
    </location>
</feature>
<evidence type="ECO:0000256" key="10">
    <source>
        <dbReference type="ARBA" id="ARBA00022737"/>
    </source>
</evidence>
<dbReference type="Gene3D" id="2.130.10.10">
    <property type="entry name" value="YVTN repeat-like/Quinoprotein amine dehydrogenase"/>
    <property type="match status" value="1"/>
</dbReference>
<dbReference type="InterPro" id="IPR055340">
    <property type="entry name" value="RING-Ubox_PRP19"/>
</dbReference>
<feature type="transmembrane region" description="Helical" evidence="22">
    <location>
        <begin position="67"/>
        <end position="84"/>
    </location>
</feature>
<keyword evidence="6 20" id="KW-0507">mRNA processing</keyword>
<evidence type="ECO:0000313" key="25">
    <source>
        <dbReference type="Proteomes" id="UP000019373"/>
    </source>
</evidence>
<evidence type="ECO:0000256" key="6">
    <source>
        <dbReference type="ARBA" id="ARBA00022664"/>
    </source>
</evidence>
<dbReference type="EC" id="2.3.2.27" evidence="20"/>
<dbReference type="Pfam" id="PF00999">
    <property type="entry name" value="Na_H_Exchanger"/>
    <property type="match status" value="2"/>
</dbReference>
<dbReference type="GO" id="GO:0061630">
    <property type="term" value="F:ubiquitin protein ligase activity"/>
    <property type="evidence" value="ECO:0007669"/>
    <property type="project" value="UniProtKB-UniRule"/>
</dbReference>
<keyword evidence="10" id="KW-0677">Repeat</keyword>
<evidence type="ECO:0000256" key="22">
    <source>
        <dbReference type="SAM" id="Phobius"/>
    </source>
</evidence>
<dbReference type="InterPro" id="IPR013915">
    <property type="entry name" value="Prp19_cc"/>
</dbReference>
<evidence type="ECO:0000313" key="24">
    <source>
        <dbReference type="EMBL" id="ERF72341.1"/>
    </source>
</evidence>
<evidence type="ECO:0000256" key="13">
    <source>
        <dbReference type="ARBA" id="ARBA00022989"/>
    </source>
</evidence>
<comment type="similarity">
    <text evidence="4 20">Belongs to the WD repeat PRP19 family.</text>
</comment>
<dbReference type="Proteomes" id="UP000019373">
    <property type="component" value="Unassembled WGS sequence"/>
</dbReference>
<evidence type="ECO:0000256" key="9">
    <source>
        <dbReference type="ARBA" id="ARBA00022728"/>
    </source>
</evidence>
<dbReference type="Gene3D" id="1.20.1530.20">
    <property type="match status" value="2"/>
</dbReference>
<dbReference type="UniPathway" id="UPA00143"/>
<feature type="transmembrane region" description="Helical" evidence="22">
    <location>
        <begin position="243"/>
        <end position="261"/>
    </location>
</feature>
<evidence type="ECO:0000256" key="7">
    <source>
        <dbReference type="ARBA" id="ARBA00022679"/>
    </source>
</evidence>
<dbReference type="InterPro" id="IPR015943">
    <property type="entry name" value="WD40/YVTN_repeat-like_dom_sf"/>
</dbReference>
<dbReference type="HOGENOM" id="CLU_287426_0_0_1"/>
<keyword evidence="12 20" id="KW-0833">Ubl conjugation pathway</keyword>
<accession>U1GKE0</accession>
<comment type="function">
    <text evidence="20">Ubiquitin-protein ligase which is mainly involved pre-mRNA splicing and DNA repair. Required for pre-mRNA splicing as component of the spliceosome.</text>
</comment>
<comment type="catalytic activity">
    <reaction evidence="20">
        <text>S-ubiquitinyl-[E2 ubiquitin-conjugating enzyme]-L-cysteine + [acceptor protein]-L-lysine = [E2 ubiquitin-conjugating enzyme]-L-cysteine + N(6)-ubiquitinyl-[acceptor protein]-L-lysine.</text>
        <dbReference type="EC" id="2.3.2.27"/>
    </reaction>
</comment>
<protein>
    <recommendedName>
        <fullName evidence="20">Pre-mRNA-processing factor 19</fullName>
        <ecNumber evidence="20">2.3.2.27</ecNumber>
    </recommendedName>
</protein>
<feature type="repeat" description="WD" evidence="19">
    <location>
        <begin position="871"/>
        <end position="912"/>
    </location>
</feature>
<evidence type="ECO:0000256" key="16">
    <source>
        <dbReference type="ARBA" id="ARBA00023187"/>
    </source>
</evidence>
<dbReference type="GO" id="GO:1902600">
    <property type="term" value="P:proton transmembrane transport"/>
    <property type="evidence" value="ECO:0007669"/>
    <property type="project" value="InterPro"/>
</dbReference>
<dbReference type="Pfam" id="PF12894">
    <property type="entry name" value="ANAPC4_WD40"/>
    <property type="match status" value="1"/>
</dbReference>
<gene>
    <name evidence="24" type="ORF">EPUS_06097</name>
</gene>
<sequence length="1072" mass="114945">MSSSTLPYHEPGIVDILIFSSFLLLLNVVNSIIDRYLFCGLIGQILIGIAWGIPGAAWLSVPLQETIMQLGYLGLLLLVFEGGLSTSWAALKSNLLLSVAVASTGILMPMVLSFSLIGIANATPLQALAAGAALCSTSLGTTFTLLSSSGLVTSRLGVVLSSAAMLDDVVGLVMVQIISNLGTSSSFRAVTVVRPILVSTAFATLVPAVCLFICKPVIHSTSLLRQRSIPKWMQYAPNRSQRAFLVHVLLLIASVAAANYAGTSNLFTAYLAGAVISWWDSEHAATRQTHNDELNIPVSATASVTDRRESRSISPAPAQSPTGINEKKVTDEQHVISEIPTGSKVYIEFFGSAVHRILKPFFFASIGFSIPISKMFSGSILWRGILYSILMMVGKFACSLWILPHREWFLALRTGKSSAKHLGIQDLYPSAILGFAMVARGEIGFLISSIAESEGIFSADKDSQSSAAPELFLIVSWAIVLCTIIGPVCVGLCVRQIQSKMASQGTDRQDEDFDNTWGIWGMLSYASLRSAGNSSRLCGRFDNAMVMGKECSKGNYYNTSPALSEFFHWLQRAFSSDALRKYVTPIEPVSIVLRLIKHPVSGEAPQVPVASRKSGTIYEKRLIEGYISENGTEPATGEDLTVDDLIELRTSRTVRPRPPTLTSIPSLLGVFQEEWDALTLETYTLKQNLAQTRQELSTALYQHDAAVRVIARLTRERDEAREALSKVSIGSRAAPTNGDAMQVDSSGLPEALIAKVDETKAMLEKTRRKRPIPEEWATSEEISTFKPQRTSESLYPGGRILAINEKDDLALVGGSDGIAGVYSMSDNRVLHALKGGGGSITSGVWAGPKAVISTSAGRVKVFERQEEAASFSTHAGEATAVALHPSGDIIASVGVDKSYVLYDLTTSAVATQVYSNSALVCVQFHPDGHLLAAGGEDGQIKLFDIKTGAQAATFDLNAALKALYFSENGIWLAAVTDSSTTISIWDLRKMAEIKSLDTGSGRIDSISWDYTGQFLLTGGPGGLTVQHYSKASKAWSEPLKSAVPAVAVAWGKGAHNIAALDEGGVVTVLGGP</sequence>
<dbReference type="GO" id="GO:0071006">
    <property type="term" value="C:U2-type catalytic step 1 spliceosome"/>
    <property type="evidence" value="ECO:0007669"/>
    <property type="project" value="TreeGrafter"/>
</dbReference>
<name>U1GKE0_ENDPU</name>
<feature type="repeat" description="WD" evidence="19">
    <location>
        <begin position="916"/>
        <end position="953"/>
    </location>
</feature>
<proteinExistence type="inferred from homology"/>
<dbReference type="Pfam" id="PF08606">
    <property type="entry name" value="Prp19"/>
    <property type="match status" value="1"/>
</dbReference>
<keyword evidence="7 20" id="KW-0808">Transferase</keyword>
<evidence type="ECO:0000256" key="15">
    <source>
        <dbReference type="ARBA" id="ARBA00023136"/>
    </source>
</evidence>
<keyword evidence="13 22" id="KW-1133">Transmembrane helix</keyword>
<evidence type="ECO:0000256" key="12">
    <source>
        <dbReference type="ARBA" id="ARBA00022786"/>
    </source>
</evidence>
<reference evidence="25" key="1">
    <citation type="journal article" date="2014" name="BMC Genomics">
        <title>Genome characteristics reveal the impact of lichenization on lichen-forming fungus Endocarpon pusillum Hedwig (Verrucariales, Ascomycota).</title>
        <authorList>
            <person name="Wang Y.-Y."/>
            <person name="Liu B."/>
            <person name="Zhang X.-Y."/>
            <person name="Zhou Q.-M."/>
            <person name="Zhang T."/>
            <person name="Li H."/>
            <person name="Yu Y.-F."/>
            <person name="Zhang X.-L."/>
            <person name="Hao X.-Y."/>
            <person name="Wang M."/>
            <person name="Wang L."/>
            <person name="Wei J.-C."/>
        </authorList>
    </citation>
    <scope>NUCLEOTIDE SEQUENCE [LARGE SCALE GENOMIC DNA]</scope>
    <source>
        <strain evidence="25">Z07020 / HMAS-L-300199</strain>
    </source>
</reference>
<dbReference type="InterPro" id="IPR038959">
    <property type="entry name" value="Prp19"/>
</dbReference>
<dbReference type="Gene3D" id="3.30.40.10">
    <property type="entry name" value="Zinc/RING finger domain, C3HC4 (zinc finger)"/>
    <property type="match status" value="1"/>
</dbReference>
<keyword evidence="5 19" id="KW-0853">WD repeat</keyword>
<keyword evidence="14" id="KW-0697">Rotamase</keyword>
<dbReference type="InterPro" id="IPR038770">
    <property type="entry name" value="Na+/solute_symporter_sf"/>
</dbReference>
<feature type="transmembrane region" description="Helical" evidence="22">
    <location>
        <begin position="12"/>
        <end position="29"/>
    </location>
</feature>
<dbReference type="InterPro" id="IPR024977">
    <property type="entry name" value="Apc4-like_WD40_dom"/>
</dbReference>
<dbReference type="GO" id="GO:0006281">
    <property type="term" value="P:DNA repair"/>
    <property type="evidence" value="ECO:0007669"/>
    <property type="project" value="UniProtKB-KW"/>
</dbReference>
<dbReference type="SMART" id="SM00320">
    <property type="entry name" value="WD40"/>
    <property type="match status" value="5"/>
</dbReference>
<dbReference type="InterPro" id="IPR006153">
    <property type="entry name" value="Cation/H_exchanger_TM"/>
</dbReference>
<evidence type="ECO:0000256" key="1">
    <source>
        <dbReference type="ARBA" id="ARBA00004123"/>
    </source>
</evidence>
<dbReference type="FunFam" id="3.30.40.10:FF:000027">
    <property type="entry name" value="Pre-mRNA-processing factor 19, putative"/>
    <property type="match status" value="1"/>
</dbReference>
<dbReference type="InterPro" id="IPR003613">
    <property type="entry name" value="Ubox_domain"/>
</dbReference>
<feature type="transmembrane region" description="Helical" evidence="22">
    <location>
        <begin position="380"/>
        <end position="403"/>
    </location>
</feature>
<evidence type="ECO:0000256" key="8">
    <source>
        <dbReference type="ARBA" id="ARBA00022692"/>
    </source>
</evidence>
<keyword evidence="11 20" id="KW-0227">DNA damage</keyword>
<dbReference type="GO" id="GO:0016020">
    <property type="term" value="C:membrane"/>
    <property type="evidence" value="ECO:0007669"/>
    <property type="project" value="UniProtKB-SubCell"/>
</dbReference>
<dbReference type="GeneID" id="19241044"/>
<keyword evidence="15 22" id="KW-0472">Membrane</keyword>
<evidence type="ECO:0000256" key="21">
    <source>
        <dbReference type="SAM" id="MobiDB-lite"/>
    </source>
</evidence>
<dbReference type="SMART" id="SM00504">
    <property type="entry name" value="Ubox"/>
    <property type="match status" value="1"/>
</dbReference>
<keyword evidence="14" id="KW-0413">Isomerase</keyword>
<evidence type="ECO:0000256" key="17">
    <source>
        <dbReference type="ARBA" id="ARBA00023204"/>
    </source>
</evidence>
<dbReference type="GO" id="GO:0000974">
    <property type="term" value="C:Prp19 complex"/>
    <property type="evidence" value="ECO:0007669"/>
    <property type="project" value="UniProtKB-UniRule"/>
</dbReference>
<evidence type="ECO:0000256" key="5">
    <source>
        <dbReference type="ARBA" id="ARBA00022574"/>
    </source>
</evidence>
<dbReference type="GO" id="GO:0070534">
    <property type="term" value="P:protein K63-linked ubiquitination"/>
    <property type="evidence" value="ECO:0007669"/>
    <property type="project" value="UniProtKB-UniRule"/>
</dbReference>
<organism evidence="24 25">
    <name type="scientific">Endocarpon pusillum (strain Z07020 / HMAS-L-300199)</name>
    <name type="common">Lichen-forming fungus</name>
    <dbReference type="NCBI Taxonomy" id="1263415"/>
    <lineage>
        <taxon>Eukaryota</taxon>
        <taxon>Fungi</taxon>
        <taxon>Dikarya</taxon>
        <taxon>Ascomycota</taxon>
        <taxon>Pezizomycotina</taxon>
        <taxon>Eurotiomycetes</taxon>
        <taxon>Chaetothyriomycetidae</taxon>
        <taxon>Verrucariales</taxon>
        <taxon>Verrucariaceae</taxon>
        <taxon>Endocarpon</taxon>
    </lineage>
</organism>
<keyword evidence="18 20" id="KW-0539">Nucleus</keyword>
<keyword evidence="9 20" id="KW-0747">Spliceosome</keyword>
<evidence type="ECO:0000256" key="20">
    <source>
        <dbReference type="RuleBase" id="RU367101"/>
    </source>
</evidence>
<dbReference type="GO" id="GO:0000398">
    <property type="term" value="P:mRNA splicing, via spliceosome"/>
    <property type="evidence" value="ECO:0007669"/>
    <property type="project" value="InterPro"/>
</dbReference>
<dbReference type="RefSeq" id="XP_007802012.1">
    <property type="nucleotide sequence ID" value="XM_007803821.1"/>
</dbReference>
<evidence type="ECO:0000259" key="23">
    <source>
        <dbReference type="SMART" id="SM00504"/>
    </source>
</evidence>
<evidence type="ECO:0000256" key="2">
    <source>
        <dbReference type="ARBA" id="ARBA00004141"/>
    </source>
</evidence>
<comment type="subunit">
    <text evidence="20">Homotetramer.</text>
</comment>
<evidence type="ECO:0000256" key="19">
    <source>
        <dbReference type="PROSITE-ProRule" id="PRU00221"/>
    </source>
</evidence>
<evidence type="ECO:0000256" key="11">
    <source>
        <dbReference type="ARBA" id="ARBA00022763"/>
    </source>
</evidence>
<dbReference type="GO" id="GO:0003755">
    <property type="term" value="F:peptidyl-prolyl cis-trans isomerase activity"/>
    <property type="evidence" value="ECO:0007669"/>
    <property type="project" value="UniProtKB-KW"/>
</dbReference>
<dbReference type="SUPFAM" id="SSF57850">
    <property type="entry name" value="RING/U-box"/>
    <property type="match status" value="1"/>
</dbReference>
<dbReference type="SUPFAM" id="SSF50978">
    <property type="entry name" value="WD40 repeat-like"/>
    <property type="match status" value="1"/>
</dbReference>
<dbReference type="OrthoDB" id="687049at2759"/>
<evidence type="ECO:0000256" key="18">
    <source>
        <dbReference type="ARBA" id="ARBA00023242"/>
    </source>
</evidence>
<evidence type="ECO:0000256" key="3">
    <source>
        <dbReference type="ARBA" id="ARBA00004906"/>
    </source>
</evidence>
<keyword evidence="16 20" id="KW-0508">mRNA splicing</keyword>
<dbReference type="CDD" id="cd16656">
    <property type="entry name" value="RING-Ubox_PRP19"/>
    <property type="match status" value="1"/>
</dbReference>
<comment type="pathway">
    <text evidence="3 20">Protein modification; protein ubiquitination.</text>
</comment>
<keyword evidence="8 22" id="KW-0812">Transmembrane</keyword>
<feature type="transmembrane region" description="Helical" evidence="22">
    <location>
        <begin position="125"/>
        <end position="146"/>
    </location>
</feature>
<feature type="domain" description="U-box" evidence="23">
    <location>
        <begin position="595"/>
        <end position="661"/>
    </location>
</feature>
<comment type="subcellular location">
    <subcellularLocation>
        <location evidence="2">Membrane</location>
        <topology evidence="2">Multi-pass membrane protein</topology>
    </subcellularLocation>
    <subcellularLocation>
        <location evidence="1 20">Nucleus</location>
    </subcellularLocation>
</comment>
<dbReference type="GO" id="GO:0005737">
    <property type="term" value="C:cytoplasm"/>
    <property type="evidence" value="ECO:0007669"/>
    <property type="project" value="TreeGrafter"/>
</dbReference>
<dbReference type="PANTHER" id="PTHR43995">
    <property type="entry name" value="PRE-MRNA-PROCESSING FACTOR 19"/>
    <property type="match status" value="1"/>
</dbReference>
<dbReference type="AlphaFoldDB" id="U1GKE0"/>
<feature type="transmembrane region" description="Helical" evidence="22">
    <location>
        <begin position="96"/>
        <end position="119"/>
    </location>
</feature>
<dbReference type="EMBL" id="KE721110">
    <property type="protein sequence ID" value="ERF72341.1"/>
    <property type="molecule type" value="Genomic_DNA"/>
</dbReference>
<dbReference type="InterPro" id="IPR036322">
    <property type="entry name" value="WD40_repeat_dom_sf"/>
</dbReference>
<dbReference type="PANTHER" id="PTHR43995:SF1">
    <property type="entry name" value="PRE-MRNA-PROCESSING FACTOR 19"/>
    <property type="match status" value="1"/>
</dbReference>